<evidence type="ECO:0000313" key="2">
    <source>
        <dbReference type="Proteomes" id="UP000297986"/>
    </source>
</evidence>
<organism evidence="1 2">
    <name type="scientific">Streptococcus rubneri</name>
    <dbReference type="NCBI Taxonomy" id="1234680"/>
    <lineage>
        <taxon>Bacteria</taxon>
        <taxon>Bacillati</taxon>
        <taxon>Bacillota</taxon>
        <taxon>Bacilli</taxon>
        <taxon>Lactobacillales</taxon>
        <taxon>Streptococcaceae</taxon>
        <taxon>Streptococcus</taxon>
    </lineage>
</organism>
<keyword evidence="2" id="KW-1185">Reference proteome</keyword>
<gene>
    <name evidence="1" type="ORF">E5S68_04855</name>
</gene>
<dbReference type="Pfam" id="PF12732">
    <property type="entry name" value="YtxH"/>
    <property type="match status" value="1"/>
</dbReference>
<proteinExistence type="predicted"/>
<dbReference type="RefSeq" id="WP_135782578.1">
    <property type="nucleotide sequence ID" value="NZ_JADMRL010000001.1"/>
</dbReference>
<protein>
    <submittedName>
        <fullName evidence="1">YtxH domain-containing protein</fullName>
    </submittedName>
</protein>
<dbReference type="InterPro" id="IPR024623">
    <property type="entry name" value="YtxH"/>
</dbReference>
<dbReference type="OrthoDB" id="2237199at2"/>
<dbReference type="AlphaFoldDB" id="A0A4Z1DY17"/>
<name>A0A4Z1DY17_9STRE</name>
<reference evidence="1 2" key="1">
    <citation type="submission" date="2019-04" db="EMBL/GenBank/DDBJ databases">
        <title>Genome sequencing of Streptococcus rubneri DSM 26920(T).</title>
        <authorList>
            <person name="Kook J.-K."/>
            <person name="Park S.-N."/>
            <person name="Lim Y.K."/>
        </authorList>
    </citation>
    <scope>NUCLEOTIDE SEQUENCE [LARGE SCALE GENOMIC DNA]</scope>
    <source>
        <strain evidence="1 2">DSM 26920</strain>
    </source>
</reference>
<dbReference type="Proteomes" id="UP000297986">
    <property type="component" value="Unassembled WGS sequence"/>
</dbReference>
<comment type="caution">
    <text evidence="1">The sequence shown here is derived from an EMBL/GenBank/DDBJ whole genome shotgun (WGS) entry which is preliminary data.</text>
</comment>
<sequence>MGRLSSLLIGTITGASAAYFLTTKKGKEWTGKVKGFVKEYQEHPQDVHESVKQTAVDFSKQATDAIQQTKEKVEKGEITKETVMETVKDKTQEVVDFSQDAIQTIKDKIQQKTGSQVAPLLSKSELESEEIVLDLEDKPVASEAIKTTVEDDVEAE</sequence>
<evidence type="ECO:0000313" key="1">
    <source>
        <dbReference type="EMBL" id="TGN92270.1"/>
    </source>
</evidence>
<dbReference type="EMBL" id="SRRP01000001">
    <property type="protein sequence ID" value="TGN92270.1"/>
    <property type="molecule type" value="Genomic_DNA"/>
</dbReference>
<accession>A0A4Z1DY17</accession>